<feature type="transmembrane region" description="Helical" evidence="2">
    <location>
        <begin position="80"/>
        <end position="101"/>
    </location>
</feature>
<keyword evidence="4" id="KW-1185">Reference proteome</keyword>
<evidence type="ECO:0000256" key="1">
    <source>
        <dbReference type="SAM" id="MobiDB-lite"/>
    </source>
</evidence>
<feature type="transmembrane region" description="Helical" evidence="2">
    <location>
        <begin position="416"/>
        <end position="432"/>
    </location>
</feature>
<feature type="transmembrane region" description="Helical" evidence="2">
    <location>
        <begin position="550"/>
        <end position="568"/>
    </location>
</feature>
<keyword evidence="2" id="KW-0812">Transmembrane</keyword>
<accession>A0ABP6WUC5</accession>
<dbReference type="InterPro" id="IPR058062">
    <property type="entry name" value="SCO7613_C"/>
</dbReference>
<sequence length="842" mass="86340">MRTHALWRDADHTPGMTHFPPPAEELRLLDLELRQLDARRAQLLHRRAWLVTALQAAAPRSAPAPLAPPRPEASAPRVQNVLLVLGGVLLTIAAMAFTLVSWGHMGIAGRALVLGAVTVAVLAAPVPLLKRGLRSTAESVAGLGLVLTVLDAYALHEVGLADVDATGYLAAASAVLAALWTAYGLLPRTSELRLPLPAALLAAQLPLTLWAVAADASLFGITAAVLVTAGFDAGVALRVPAGSVRITAVIGAYGMGAWGVWAAGWLSWTATGPSAAARAAALLLLAAGIAVTAAWQEAAAKQALGLSVAAGLLTVAALGGTARPVLPEAWTVPVYLVCGIALPAAIWADRLPQALRDGLTRASAAVQGLALLWTLPLVAIALVGPVAWVEQVWSGAPGDVRQAMAVDAPWPPDTETVPVVLATVAAVLLLAARDTAWRTRALTGVLVLAWATALVLPAVLELPYAVGLVALAITTAGALAAAAWIRPSEQPETAEEPSATSTEEPTPTSAEEPAAATATPIGFPAPRTTAAVLALLTSLPLAFLSLTTEAATLTVLAVLTALFAAASWKAHLAPVTAPAGLAYAAGLACAAGAAAGWQPQYVALLVLVVPVAAALLAARLGDARATVPVEVTGALAALLAVALAAAPADLPMLALVLALCGVITAGVAVRPERRSVAYASAALFVLATWVRLAAWDVGTPEAYTLPVTVPALLVGALRRRREPRTSSWTAYGPGLAATLVPSLLAAWGDPQWTRPLLLGLAALAVTLLGARHHLQAPLMLGGLVLALDALHELAPYIAQVTDALPRWVPPALAGLLLLAIGATYEQRLRDARKMRDFLGNMH</sequence>
<feature type="transmembrane region" description="Helical" evidence="2">
    <location>
        <begin position="752"/>
        <end position="770"/>
    </location>
</feature>
<feature type="transmembrane region" description="Helical" evidence="2">
    <location>
        <begin position="441"/>
        <end position="460"/>
    </location>
</feature>
<feature type="transmembrane region" description="Helical" evidence="2">
    <location>
        <begin position="729"/>
        <end position="746"/>
    </location>
</feature>
<feature type="transmembrane region" description="Helical" evidence="2">
    <location>
        <begin position="676"/>
        <end position="694"/>
    </location>
</feature>
<feature type="region of interest" description="Disordered" evidence="1">
    <location>
        <begin position="489"/>
        <end position="522"/>
    </location>
</feature>
<protein>
    <recommendedName>
        <fullName evidence="5">Integral membrane protein</fullName>
    </recommendedName>
</protein>
<keyword evidence="2" id="KW-1133">Transmembrane helix</keyword>
<feature type="transmembrane region" description="Helical" evidence="2">
    <location>
        <begin position="275"/>
        <end position="296"/>
    </location>
</feature>
<feature type="transmembrane region" description="Helical" evidence="2">
    <location>
        <begin position="303"/>
        <end position="323"/>
    </location>
</feature>
<evidence type="ECO:0000313" key="4">
    <source>
        <dbReference type="Proteomes" id="UP001500707"/>
    </source>
</evidence>
<feature type="transmembrane region" description="Helical" evidence="2">
    <location>
        <begin position="329"/>
        <end position="348"/>
    </location>
</feature>
<feature type="transmembrane region" description="Helical" evidence="2">
    <location>
        <begin position="627"/>
        <end position="646"/>
    </location>
</feature>
<dbReference type="NCBIfam" id="NF047321">
    <property type="entry name" value="SCO7613_CTERM"/>
    <property type="match status" value="1"/>
</dbReference>
<evidence type="ECO:0008006" key="5">
    <source>
        <dbReference type="Google" id="ProtNLM"/>
    </source>
</evidence>
<feature type="transmembrane region" description="Helical" evidence="2">
    <location>
        <begin position="107"/>
        <end position="128"/>
    </location>
</feature>
<feature type="transmembrane region" description="Helical" evidence="2">
    <location>
        <begin position="193"/>
        <end position="212"/>
    </location>
</feature>
<evidence type="ECO:0000313" key="3">
    <source>
        <dbReference type="EMBL" id="GAA3554162.1"/>
    </source>
</evidence>
<dbReference type="Proteomes" id="UP001500707">
    <property type="component" value="Unassembled WGS sequence"/>
</dbReference>
<feature type="transmembrane region" description="Helical" evidence="2">
    <location>
        <begin position="804"/>
        <end position="824"/>
    </location>
</feature>
<feature type="transmembrane region" description="Helical" evidence="2">
    <location>
        <begin position="369"/>
        <end position="389"/>
    </location>
</feature>
<feature type="transmembrane region" description="Helical" evidence="2">
    <location>
        <begin position="575"/>
        <end position="595"/>
    </location>
</feature>
<evidence type="ECO:0000256" key="2">
    <source>
        <dbReference type="SAM" id="Phobius"/>
    </source>
</evidence>
<feature type="transmembrane region" description="Helical" evidence="2">
    <location>
        <begin position="218"/>
        <end position="237"/>
    </location>
</feature>
<gene>
    <name evidence="3" type="ORF">GCM10022295_40350</name>
</gene>
<feature type="transmembrane region" description="Helical" evidence="2">
    <location>
        <begin position="140"/>
        <end position="156"/>
    </location>
</feature>
<reference evidence="4" key="1">
    <citation type="journal article" date="2019" name="Int. J. Syst. Evol. Microbiol.">
        <title>The Global Catalogue of Microorganisms (GCM) 10K type strain sequencing project: providing services to taxonomists for standard genome sequencing and annotation.</title>
        <authorList>
            <consortium name="The Broad Institute Genomics Platform"/>
            <consortium name="The Broad Institute Genome Sequencing Center for Infectious Disease"/>
            <person name="Wu L."/>
            <person name="Ma J."/>
        </authorList>
    </citation>
    <scope>NUCLEOTIDE SEQUENCE [LARGE SCALE GENOMIC DNA]</scope>
    <source>
        <strain evidence="4">JCM 17656</strain>
    </source>
</reference>
<organism evidence="3 4">
    <name type="scientific">Streptomyces osmaniensis</name>
    <dbReference type="NCBI Taxonomy" id="593134"/>
    <lineage>
        <taxon>Bacteria</taxon>
        <taxon>Bacillati</taxon>
        <taxon>Actinomycetota</taxon>
        <taxon>Actinomycetes</taxon>
        <taxon>Kitasatosporales</taxon>
        <taxon>Streptomycetaceae</taxon>
        <taxon>Streptomyces</taxon>
    </lineage>
</organism>
<keyword evidence="2" id="KW-0472">Membrane</keyword>
<name>A0ABP6WUC5_9ACTN</name>
<dbReference type="EMBL" id="BAABCE010000007">
    <property type="protein sequence ID" value="GAA3554162.1"/>
    <property type="molecule type" value="Genomic_DNA"/>
</dbReference>
<feature type="transmembrane region" description="Helical" evidence="2">
    <location>
        <begin position="601"/>
        <end position="620"/>
    </location>
</feature>
<comment type="caution">
    <text evidence="3">The sequence shown here is derived from an EMBL/GenBank/DDBJ whole genome shotgun (WGS) entry which is preliminary data.</text>
</comment>
<proteinExistence type="predicted"/>
<feature type="transmembrane region" description="Helical" evidence="2">
    <location>
        <begin position="652"/>
        <end position="669"/>
    </location>
</feature>
<feature type="transmembrane region" description="Helical" evidence="2">
    <location>
        <begin position="168"/>
        <end position="186"/>
    </location>
</feature>
<feature type="compositionally biased region" description="Low complexity" evidence="1">
    <location>
        <begin position="496"/>
        <end position="522"/>
    </location>
</feature>
<feature type="transmembrane region" description="Helical" evidence="2">
    <location>
        <begin position="244"/>
        <end position="263"/>
    </location>
</feature>